<dbReference type="eggNOG" id="ENOG502Z7PD">
    <property type="taxonomic scope" value="Bacteria"/>
</dbReference>
<gene>
    <name evidence="2" type="ORF">SAMN04487834_10832</name>
</gene>
<keyword evidence="1" id="KW-0812">Transmembrane</keyword>
<name>A0A1H6XDI5_9FIRM</name>
<dbReference type="AlphaFoldDB" id="A0A1H6XDI5"/>
<protein>
    <recommendedName>
        <fullName evidence="4">Cell shape-determining protein</fullName>
    </recommendedName>
</protein>
<evidence type="ECO:0000313" key="2">
    <source>
        <dbReference type="EMBL" id="SEJ24667.1"/>
    </source>
</evidence>
<keyword evidence="1" id="KW-1133">Transmembrane helix</keyword>
<dbReference type="RefSeq" id="WP_074732790.1">
    <property type="nucleotide sequence ID" value="NZ_FNYK01000083.1"/>
</dbReference>
<evidence type="ECO:0000256" key="1">
    <source>
        <dbReference type="SAM" id="Phobius"/>
    </source>
</evidence>
<sequence length="555" mass="62636">MNRIFDYLSNIPFPKHVKKSHKIIVGIILLVIILIYYFFVHPTLNLQSFTGLWFIISLLVLFFLYTLYIRTLANSVIISKIQKVLVSLVFLLIVGGVLGFLFSSKIFHAKLYSKRINVEQVDFSNKTISDVDFTKTPILDRKSTEKLGDKVMGDMPELVSQFEVSDAYTQISYKNSVYRVTPLEYAGFFKYLTNRSEGIPAYIIVNSTNGKTQLVKLKDLGLDGMKYVPSAYFGENLQRRLQLKYPTKIFGTPSFEIDEKGHPYYICTTYGYYGVNSKQYVNGMVLFDPITGDSKKYDVGHFPKWVDRIYPESLIMNEVDDNGSLKNGFFNSIIGQKNVTVTSDGYNYLEKDGDIWIYSGITSANKDTSNLGFVLTNLRTHRTLKFACSGADEQAAMASAEGEVKNYGYDATFPLLVNVAGHPVYLLSLKDSGGLVKMYAMVDAKDYQSVTVVSADSYNNLDLLKKQYIANLAGESSESVKGKLSKATIVVNSVNFMTIDSKTKAYIVDDKGLRYKIEATNTNEDILAFMHTGDKYEIEYLKSDDIQIIKSIKKN</sequence>
<feature type="transmembrane region" description="Helical" evidence="1">
    <location>
        <begin position="84"/>
        <end position="102"/>
    </location>
</feature>
<organism evidence="2 3">
    <name type="scientific">Sharpea azabuensis</name>
    <dbReference type="NCBI Taxonomy" id="322505"/>
    <lineage>
        <taxon>Bacteria</taxon>
        <taxon>Bacillati</taxon>
        <taxon>Bacillota</taxon>
        <taxon>Erysipelotrichia</taxon>
        <taxon>Erysipelotrichales</taxon>
        <taxon>Coprobacillaceae</taxon>
        <taxon>Sharpea</taxon>
    </lineage>
</organism>
<feature type="transmembrane region" description="Helical" evidence="1">
    <location>
        <begin position="21"/>
        <end position="39"/>
    </location>
</feature>
<dbReference type="EMBL" id="FNYK01000083">
    <property type="protein sequence ID" value="SEJ24667.1"/>
    <property type="molecule type" value="Genomic_DNA"/>
</dbReference>
<keyword evidence="3" id="KW-1185">Reference proteome</keyword>
<proteinExistence type="predicted"/>
<accession>A0A1H6XDI5</accession>
<evidence type="ECO:0000313" key="3">
    <source>
        <dbReference type="Proteomes" id="UP000183028"/>
    </source>
</evidence>
<dbReference type="Proteomes" id="UP000183028">
    <property type="component" value="Unassembled WGS sequence"/>
</dbReference>
<evidence type="ECO:0008006" key="4">
    <source>
        <dbReference type="Google" id="ProtNLM"/>
    </source>
</evidence>
<keyword evidence="1" id="KW-0472">Membrane</keyword>
<reference evidence="3" key="1">
    <citation type="submission" date="2016-10" db="EMBL/GenBank/DDBJ databases">
        <authorList>
            <person name="Varghese N."/>
        </authorList>
    </citation>
    <scope>NUCLEOTIDE SEQUENCE [LARGE SCALE GENOMIC DNA]</scope>
    <source>
        <strain evidence="3">DSM 20406</strain>
    </source>
</reference>
<feature type="transmembrane region" description="Helical" evidence="1">
    <location>
        <begin position="51"/>
        <end position="72"/>
    </location>
</feature>